<organism evidence="2 3">
    <name type="scientific">Hydrogenophaga palleronii</name>
    <dbReference type="NCBI Taxonomy" id="65655"/>
    <lineage>
        <taxon>Bacteria</taxon>
        <taxon>Pseudomonadati</taxon>
        <taxon>Pseudomonadota</taxon>
        <taxon>Betaproteobacteria</taxon>
        <taxon>Burkholderiales</taxon>
        <taxon>Comamonadaceae</taxon>
        <taxon>Hydrogenophaga</taxon>
    </lineage>
</organism>
<feature type="domain" description="PIN" evidence="1">
    <location>
        <begin position="4"/>
        <end position="113"/>
    </location>
</feature>
<sequence>MSAVVIDTNITLDLFVFQDPAIAPLREALKSDALNWLATGAMREELARVLAYPQIVRRRVAAALSEREVLDAFDRHVRIVPAAAKAPFTCKDPDDQVFIDLAAAHGATLVSKDAEVLCMARRLERLGVRVCRVWTVASLAAAHLD</sequence>
<dbReference type="InterPro" id="IPR002716">
    <property type="entry name" value="PIN_dom"/>
</dbReference>
<dbReference type="EMBL" id="JAVDWU010000003">
    <property type="protein sequence ID" value="MDR7149684.1"/>
    <property type="molecule type" value="Genomic_DNA"/>
</dbReference>
<dbReference type="Pfam" id="PF13470">
    <property type="entry name" value="PIN_3"/>
    <property type="match status" value="1"/>
</dbReference>
<name>A0ABU1WKF2_9BURK</name>
<dbReference type="SUPFAM" id="SSF88723">
    <property type="entry name" value="PIN domain-like"/>
    <property type="match status" value="1"/>
</dbReference>
<dbReference type="PANTHER" id="PTHR34610:SF3">
    <property type="entry name" value="SSL7007 PROTEIN"/>
    <property type="match status" value="1"/>
</dbReference>
<reference evidence="2 3" key="1">
    <citation type="submission" date="2023-07" db="EMBL/GenBank/DDBJ databases">
        <title>Sorghum-associated microbial communities from plants grown in Nebraska, USA.</title>
        <authorList>
            <person name="Schachtman D."/>
        </authorList>
    </citation>
    <scope>NUCLEOTIDE SEQUENCE [LARGE SCALE GENOMIC DNA]</scope>
    <source>
        <strain evidence="2 3">4249</strain>
    </source>
</reference>
<dbReference type="Proteomes" id="UP001265700">
    <property type="component" value="Unassembled WGS sequence"/>
</dbReference>
<dbReference type="PANTHER" id="PTHR34610">
    <property type="entry name" value="SSL7007 PROTEIN"/>
    <property type="match status" value="1"/>
</dbReference>
<comment type="caution">
    <text evidence="2">The sequence shown here is derived from an EMBL/GenBank/DDBJ whole genome shotgun (WGS) entry which is preliminary data.</text>
</comment>
<dbReference type="NCBIfam" id="TIGR00305">
    <property type="entry name" value="putative toxin-antitoxin system toxin component, PIN family"/>
    <property type="match status" value="1"/>
</dbReference>
<evidence type="ECO:0000259" key="1">
    <source>
        <dbReference type="Pfam" id="PF13470"/>
    </source>
</evidence>
<dbReference type="InterPro" id="IPR029060">
    <property type="entry name" value="PIN-like_dom_sf"/>
</dbReference>
<accession>A0ABU1WKF2</accession>
<dbReference type="RefSeq" id="WP_310314139.1">
    <property type="nucleotide sequence ID" value="NZ_JAVDWU010000003.1"/>
</dbReference>
<keyword evidence="3" id="KW-1185">Reference proteome</keyword>
<dbReference type="InterPro" id="IPR002850">
    <property type="entry name" value="PIN_toxin-like"/>
</dbReference>
<proteinExistence type="predicted"/>
<evidence type="ECO:0000313" key="2">
    <source>
        <dbReference type="EMBL" id="MDR7149684.1"/>
    </source>
</evidence>
<protein>
    <submittedName>
        <fullName evidence="2">PIN family toxin of toxin-antitoxin system</fullName>
    </submittedName>
</protein>
<evidence type="ECO:0000313" key="3">
    <source>
        <dbReference type="Proteomes" id="UP001265700"/>
    </source>
</evidence>
<gene>
    <name evidence="2" type="ORF">J2W49_001639</name>
</gene>